<evidence type="ECO:0000313" key="7">
    <source>
        <dbReference type="EMBL" id="QTA37539.1"/>
    </source>
</evidence>
<keyword evidence="8" id="KW-1185">Reference proteome</keyword>
<reference evidence="7 8" key="1">
    <citation type="submission" date="2021-03" db="EMBL/GenBank/DDBJ databases">
        <title>Thermosipho ferrireducens sp.nov., an anaerobic thermophilic iron-reducing bacterium isolated from a deep-sea hydrothermal sulfide deposits.</title>
        <authorList>
            <person name="Zeng X."/>
            <person name="Chen Y."/>
            <person name="Shao Z."/>
        </authorList>
    </citation>
    <scope>NUCLEOTIDE SEQUENCE [LARGE SCALE GENOMIC DNA]</scope>
    <source>
        <strain evidence="7 8">JL129W03</strain>
    </source>
</reference>
<evidence type="ECO:0000313" key="8">
    <source>
        <dbReference type="Proteomes" id="UP000671862"/>
    </source>
</evidence>
<feature type="transmembrane region" description="Helical" evidence="5">
    <location>
        <begin position="155"/>
        <end position="172"/>
    </location>
</feature>
<dbReference type="SUPFAM" id="SSF90123">
    <property type="entry name" value="ABC transporter transmembrane region"/>
    <property type="match status" value="1"/>
</dbReference>
<feature type="transmembrane region" description="Helical" evidence="5">
    <location>
        <begin position="24"/>
        <end position="44"/>
    </location>
</feature>
<keyword evidence="7" id="KW-0547">Nucleotide-binding</keyword>
<dbReference type="EMBL" id="CP071446">
    <property type="protein sequence ID" value="QTA37539.1"/>
    <property type="molecule type" value="Genomic_DNA"/>
</dbReference>
<evidence type="ECO:0000256" key="5">
    <source>
        <dbReference type="SAM" id="Phobius"/>
    </source>
</evidence>
<dbReference type="Proteomes" id="UP000671862">
    <property type="component" value="Chromosome"/>
</dbReference>
<dbReference type="PROSITE" id="PS50929">
    <property type="entry name" value="ABC_TM1F"/>
    <property type="match status" value="1"/>
</dbReference>
<dbReference type="InterPro" id="IPR036640">
    <property type="entry name" value="ABC1_TM_sf"/>
</dbReference>
<proteinExistence type="predicted"/>
<feature type="domain" description="ABC transmembrane type-1" evidence="6">
    <location>
        <begin position="28"/>
        <end position="286"/>
    </location>
</feature>
<evidence type="ECO:0000256" key="1">
    <source>
        <dbReference type="ARBA" id="ARBA00004651"/>
    </source>
</evidence>
<feature type="transmembrane region" description="Helical" evidence="5">
    <location>
        <begin position="56"/>
        <end position="73"/>
    </location>
</feature>
<evidence type="ECO:0000256" key="3">
    <source>
        <dbReference type="ARBA" id="ARBA00022989"/>
    </source>
</evidence>
<keyword evidence="7" id="KW-0067">ATP-binding</keyword>
<dbReference type="InterPro" id="IPR011527">
    <property type="entry name" value="ABC1_TM_dom"/>
</dbReference>
<organism evidence="7 8">
    <name type="scientific">Thermosipho ferrireducens</name>
    <dbReference type="NCBI Taxonomy" id="2571116"/>
    <lineage>
        <taxon>Bacteria</taxon>
        <taxon>Thermotogati</taxon>
        <taxon>Thermotogota</taxon>
        <taxon>Thermotogae</taxon>
        <taxon>Thermotogales</taxon>
        <taxon>Fervidobacteriaceae</taxon>
        <taxon>Thermosipho</taxon>
    </lineage>
</organism>
<keyword evidence="3 5" id="KW-1133">Transmembrane helix</keyword>
<dbReference type="Gene3D" id="1.20.1560.10">
    <property type="entry name" value="ABC transporter type 1, transmembrane domain"/>
    <property type="match status" value="1"/>
</dbReference>
<evidence type="ECO:0000259" key="6">
    <source>
        <dbReference type="PROSITE" id="PS50929"/>
    </source>
</evidence>
<gene>
    <name evidence="7" type="ORF">JYK00_07335</name>
</gene>
<accession>A0ABX7S4X6</accession>
<dbReference type="RefSeq" id="WP_207566264.1">
    <property type="nucleotide sequence ID" value="NZ_CP071446.1"/>
</dbReference>
<name>A0ABX7S4X6_9BACT</name>
<keyword evidence="2 5" id="KW-0812">Transmembrane</keyword>
<evidence type="ECO:0000256" key="2">
    <source>
        <dbReference type="ARBA" id="ARBA00022692"/>
    </source>
</evidence>
<evidence type="ECO:0000256" key="4">
    <source>
        <dbReference type="ARBA" id="ARBA00023136"/>
    </source>
</evidence>
<sequence>MKEFYKYFYLFHKLLSPSLFIKKLFIDIAYFISRFLSLMLPIFLGKIVDNFGKREILPSLYAYVFVYSALFLFQQISGINRRTFSIVDGPKYLFEKGISNVLKRKENNFVPEKEMDKIFSFSHIFEFFYATFSLYVLIVPVMMAFSIGMIMLNEWKAGIVAIFSFIFTWMSSNKKMKVEEKAASQMNEAEYSVAETLSDLYSGYEDIRAYETFNLTFRWVEKVLNGLKKAYYLFGKVEVKFGLTYEFVSILTMPIITFILGFEVFSGNLSAGKAIMLLVYAERVQDYSEVYIQDTDYIAWAVARAKVAYKEYLKEDE</sequence>
<dbReference type="GO" id="GO:0005524">
    <property type="term" value="F:ATP binding"/>
    <property type="evidence" value="ECO:0007669"/>
    <property type="project" value="UniProtKB-KW"/>
</dbReference>
<protein>
    <submittedName>
        <fullName evidence="7">ABC transporter ATP-binding protein</fullName>
    </submittedName>
</protein>
<keyword evidence="4 5" id="KW-0472">Membrane</keyword>
<comment type="subcellular location">
    <subcellularLocation>
        <location evidence="1">Cell membrane</location>
        <topology evidence="1">Multi-pass membrane protein</topology>
    </subcellularLocation>
</comment>
<feature type="transmembrane region" description="Helical" evidence="5">
    <location>
        <begin position="127"/>
        <end position="149"/>
    </location>
</feature>